<dbReference type="Pfam" id="PF00773">
    <property type="entry name" value="RNB"/>
    <property type="match status" value="1"/>
</dbReference>
<feature type="compositionally biased region" description="Pro residues" evidence="1">
    <location>
        <begin position="1189"/>
        <end position="1200"/>
    </location>
</feature>
<dbReference type="InterPro" id="IPR056624">
    <property type="entry name" value="WH_CYT4"/>
</dbReference>
<evidence type="ECO:0000259" key="2">
    <source>
        <dbReference type="SMART" id="SM00955"/>
    </source>
</evidence>
<dbReference type="GO" id="GO:0000932">
    <property type="term" value="C:P-body"/>
    <property type="evidence" value="ECO:0007669"/>
    <property type="project" value="TreeGrafter"/>
</dbReference>
<dbReference type="GO" id="GO:0000175">
    <property type="term" value="F:3'-5'-RNA exonuclease activity"/>
    <property type="evidence" value="ECO:0007669"/>
    <property type="project" value="TreeGrafter"/>
</dbReference>
<evidence type="ECO:0000256" key="1">
    <source>
        <dbReference type="SAM" id="MobiDB-lite"/>
    </source>
</evidence>
<dbReference type="Pfam" id="PF23214">
    <property type="entry name" value="SH3_CYT4"/>
    <property type="match status" value="1"/>
</dbReference>
<dbReference type="SMART" id="SM00955">
    <property type="entry name" value="RNB"/>
    <property type="match status" value="1"/>
</dbReference>
<dbReference type="InterPro" id="IPR056625">
    <property type="entry name" value="SH3_CYT4"/>
</dbReference>
<reference evidence="3" key="1">
    <citation type="journal article" date="2020" name="Stud. Mycol.">
        <title>101 Dothideomycetes genomes: a test case for predicting lifestyles and emergence of pathogens.</title>
        <authorList>
            <person name="Haridas S."/>
            <person name="Albert R."/>
            <person name="Binder M."/>
            <person name="Bloem J."/>
            <person name="Labutti K."/>
            <person name="Salamov A."/>
            <person name="Andreopoulos B."/>
            <person name="Baker S."/>
            <person name="Barry K."/>
            <person name="Bills G."/>
            <person name="Bluhm B."/>
            <person name="Cannon C."/>
            <person name="Castanera R."/>
            <person name="Culley D."/>
            <person name="Daum C."/>
            <person name="Ezra D."/>
            <person name="Gonzalez J."/>
            <person name="Henrissat B."/>
            <person name="Kuo A."/>
            <person name="Liang C."/>
            <person name="Lipzen A."/>
            <person name="Lutzoni F."/>
            <person name="Magnuson J."/>
            <person name="Mondo S."/>
            <person name="Nolan M."/>
            <person name="Ohm R."/>
            <person name="Pangilinan J."/>
            <person name="Park H.-J."/>
            <person name="Ramirez L."/>
            <person name="Alfaro M."/>
            <person name="Sun H."/>
            <person name="Tritt A."/>
            <person name="Yoshinaga Y."/>
            <person name="Zwiers L.-H."/>
            <person name="Turgeon B."/>
            <person name="Goodwin S."/>
            <person name="Spatafora J."/>
            <person name="Crous P."/>
            <person name="Grigoriev I."/>
        </authorList>
    </citation>
    <scope>NUCLEOTIDE SEQUENCE</scope>
    <source>
        <strain evidence="3">CBS 480.64</strain>
    </source>
</reference>
<dbReference type="Proteomes" id="UP000799421">
    <property type="component" value="Unassembled WGS sequence"/>
</dbReference>
<feature type="region of interest" description="Disordered" evidence="1">
    <location>
        <begin position="1091"/>
        <end position="1146"/>
    </location>
</feature>
<proteinExistence type="predicted"/>
<dbReference type="GO" id="GO:0006402">
    <property type="term" value="P:mRNA catabolic process"/>
    <property type="evidence" value="ECO:0007669"/>
    <property type="project" value="TreeGrafter"/>
</dbReference>
<feature type="compositionally biased region" description="Basic and acidic residues" evidence="1">
    <location>
        <begin position="1129"/>
        <end position="1142"/>
    </location>
</feature>
<dbReference type="Pfam" id="PF23216">
    <property type="entry name" value="WHD_CYT4"/>
    <property type="match status" value="1"/>
</dbReference>
<feature type="region of interest" description="Disordered" evidence="1">
    <location>
        <begin position="1163"/>
        <end position="1216"/>
    </location>
</feature>
<organism evidence="3 4">
    <name type="scientific">Piedraia hortae CBS 480.64</name>
    <dbReference type="NCBI Taxonomy" id="1314780"/>
    <lineage>
        <taxon>Eukaryota</taxon>
        <taxon>Fungi</taxon>
        <taxon>Dikarya</taxon>
        <taxon>Ascomycota</taxon>
        <taxon>Pezizomycotina</taxon>
        <taxon>Dothideomycetes</taxon>
        <taxon>Dothideomycetidae</taxon>
        <taxon>Capnodiales</taxon>
        <taxon>Piedraiaceae</taxon>
        <taxon>Piedraia</taxon>
    </lineage>
</organism>
<dbReference type="OrthoDB" id="2285229at2759"/>
<name>A0A6A7C5U2_9PEZI</name>
<gene>
    <name evidence="3" type="ORF">K470DRAFT_275314</name>
</gene>
<feature type="domain" description="RNB" evidence="2">
    <location>
        <begin position="509"/>
        <end position="870"/>
    </location>
</feature>
<sequence>MLRYVCLACRLRASIKQSRRTYHISRPTRQEIRGIRDHLREWQEINGKPKPEPVDLLNEFDDNDDLSSDGLLRLPHDRTTFLRRQKREHLDHADALGAFVHAESGETPDSNARFLLKGDLVEIEDSASSGRPSYLAVFVRRIGNIGQFYSMYGRWIHISERAVQFSVRGWAKKEEVEPLIQYLPSPEDVETNLEALMAEAYVHDLSVPRAVAAPLVARMTRFHEAALEVYRRNAQALDSAHDILSHDTDLQYTDISSAAETLLGKSKDKISIVELFIVRQALVRAGVAFNIDRRSHRITGQLQVRSKEQVRMVERVRSWMREWQDDRAYVSRLSPAKKQTHRPTRGAQNVYDFVKKCQQIIQKSRQTRDVTLCGNVGPSNIQIPLTSKQDCVKVRLNPVFNNEESELVRFMEAWGPSGQFTDEPRLMALPPLILQATGMYENYPLERWVGIVFLQELGTIMPYANRVTFDTQLVLPNSLQSKPLQDLGLTLANMAQSHLQFEDSMAHLRHDWGDLPVYCIDKAGAHEIDDGLSIEKIADDKWWVHVHVANPTACFGPDHPLGKMSRLMGETVYTPERAYTMLPRWATDKHFGLAPDRRCLTFSAQLDASGKMLEYRVRSGIVRNVMRLTPAETKPLISDDTTEKKMLVLRVGGTPPPPPSYESFVDKVGPEEKQQLRWLHQLAVKRMEQRQLAGGIIFDSGKPEVSVWQGWSRPGLAWEYPYRRGGRRVDGDPIIELRTPGLRNWFAESDTPVDTLVREHMLLACEVAATFCEERQVPGVFRGSVPMPDRTPSDVFWEQEIKPVLEANGTGTYPMHLGMQYMETFGTTRIATKPFRHQVLGMNRYGKATSPLRRYGDMIIHWQIEAALREEARTGRSLITDDRVLPFSRQVLEEMLVSMQPREATIARAKTRSEQFWMAMLVFRILHFPGHPSNSAPGTSTLPFPHVPATDVLTSKEIATLNLPSTTVPLCRVYVHIPLLALHPRISASCLLIDLNMDARMLRPEGMELPEVRRGDLDWATLPLEEWPVVLENWIQDVPQKQPEAAAVPTSNTYYLSPADNLNLPQNIPREIPLSTLSDNTLNTPLTLDTPLDIPLKNQPYPPFTPQSAFTYPSNNPPSSSSAPLEFTEAPKRPHNTSEHHSFLSKPTQSYLPIQPHSQICVPTLSAPTPTNRNTLPSPTPCLKKRSISPPPRPLNPKKPTPPHRSTHPSGGSLSEDDKLLLSLKASGLPWKEIAEKFALARGHTVQIAALQMRYKRLRERGRIWTEKDLRNLAKAVDLWEEERWVFVAKEMEELGSQEQWSADECEKMWVELDMGS</sequence>
<dbReference type="EMBL" id="MU005965">
    <property type="protein sequence ID" value="KAF2862607.1"/>
    <property type="molecule type" value="Genomic_DNA"/>
</dbReference>
<protein>
    <submittedName>
        <fullName evidence="3">RNB-domain-containing protein</fullName>
    </submittedName>
</protein>
<feature type="compositionally biased region" description="Low complexity" evidence="1">
    <location>
        <begin position="1113"/>
        <end position="1122"/>
    </location>
</feature>
<dbReference type="InterPro" id="IPR001900">
    <property type="entry name" value="RNase_II/R"/>
</dbReference>
<dbReference type="PANTHER" id="PTHR23355:SF65">
    <property type="entry name" value="EXORIBONUCLEASE CYT-4, PUTATIVE (AFU_ORTHOLOGUE AFUA_7G01550)-RELATED"/>
    <property type="match status" value="1"/>
</dbReference>
<evidence type="ECO:0000313" key="3">
    <source>
        <dbReference type="EMBL" id="KAF2862607.1"/>
    </source>
</evidence>
<accession>A0A6A7C5U2</accession>
<keyword evidence="4" id="KW-1185">Reference proteome</keyword>
<dbReference type="PANTHER" id="PTHR23355">
    <property type="entry name" value="RIBONUCLEASE"/>
    <property type="match status" value="1"/>
</dbReference>
<dbReference type="InterPro" id="IPR012340">
    <property type="entry name" value="NA-bd_OB-fold"/>
</dbReference>
<dbReference type="InterPro" id="IPR050180">
    <property type="entry name" value="RNR_Ribonuclease"/>
</dbReference>
<dbReference type="GO" id="GO:0003723">
    <property type="term" value="F:RNA binding"/>
    <property type="evidence" value="ECO:0007669"/>
    <property type="project" value="InterPro"/>
</dbReference>
<feature type="compositionally biased region" description="Polar residues" evidence="1">
    <location>
        <begin position="1166"/>
        <end position="1177"/>
    </location>
</feature>
<evidence type="ECO:0000313" key="4">
    <source>
        <dbReference type="Proteomes" id="UP000799421"/>
    </source>
</evidence>
<dbReference type="SUPFAM" id="SSF50249">
    <property type="entry name" value="Nucleic acid-binding proteins"/>
    <property type="match status" value="1"/>
</dbReference>